<evidence type="ECO:0000256" key="2">
    <source>
        <dbReference type="SAM" id="SignalP"/>
    </source>
</evidence>
<gene>
    <name evidence="3" type="ORF">NE695_08690</name>
</gene>
<proteinExistence type="predicted"/>
<sequence length="238" mass="25124">MNATKRIAALLLCGALLLSASACSQQALKTAGPESSSSASSVSSREESSAVSSENSKPESSSQASSEAPSSSEAAPSTPQKPTVTDDDSSAGTEYLPSIETGSENFQKAFAGNAIDSQFELEYSRSTSATLMVQACNDAAQRWKNMIDVAYQSVLDLSDDGQRESVKETQDQWAAVLDQKLQEIRDDAGDGADAPLEIARGAMLLYRERAAELCSIQYAIDGTLPSFEVVSGDEEVKG</sequence>
<dbReference type="GeneID" id="90531512"/>
<dbReference type="RefSeq" id="WP_147578504.1">
    <property type="nucleotide sequence ID" value="NZ_CABKVV010000011.1"/>
</dbReference>
<dbReference type="EMBL" id="JANFZH010000017">
    <property type="protein sequence ID" value="MCQ4839991.1"/>
    <property type="molecule type" value="Genomic_DNA"/>
</dbReference>
<comment type="caution">
    <text evidence="3">The sequence shown here is derived from an EMBL/GenBank/DDBJ whole genome shotgun (WGS) entry which is preliminary data.</text>
</comment>
<evidence type="ECO:0008006" key="5">
    <source>
        <dbReference type="Google" id="ProtNLM"/>
    </source>
</evidence>
<accession>A0ABT1RZ82</accession>
<evidence type="ECO:0000313" key="4">
    <source>
        <dbReference type="Proteomes" id="UP001524473"/>
    </source>
</evidence>
<dbReference type="Gene3D" id="1.20.1270.180">
    <property type="match status" value="1"/>
</dbReference>
<feature type="signal peptide" evidence="2">
    <location>
        <begin position="1"/>
        <end position="24"/>
    </location>
</feature>
<feature type="compositionally biased region" description="Low complexity" evidence="1">
    <location>
        <begin position="27"/>
        <end position="77"/>
    </location>
</feature>
<evidence type="ECO:0000313" key="3">
    <source>
        <dbReference type="EMBL" id="MCQ4839991.1"/>
    </source>
</evidence>
<protein>
    <recommendedName>
        <fullName evidence="5">Lysozyme inhibitor LprI N-terminal domain-containing protein</fullName>
    </recommendedName>
</protein>
<keyword evidence="4" id="KW-1185">Reference proteome</keyword>
<feature type="region of interest" description="Disordered" evidence="1">
    <location>
        <begin position="27"/>
        <end position="97"/>
    </location>
</feature>
<organism evidence="3 4">
    <name type="scientific">Neglectibacter timonensis</name>
    <dbReference type="NCBI Taxonomy" id="1776382"/>
    <lineage>
        <taxon>Bacteria</taxon>
        <taxon>Bacillati</taxon>
        <taxon>Bacillota</taxon>
        <taxon>Clostridia</taxon>
        <taxon>Eubacteriales</taxon>
        <taxon>Oscillospiraceae</taxon>
        <taxon>Neglectibacter</taxon>
    </lineage>
</organism>
<keyword evidence="2" id="KW-0732">Signal</keyword>
<dbReference type="PROSITE" id="PS51257">
    <property type="entry name" value="PROKAR_LIPOPROTEIN"/>
    <property type="match status" value="1"/>
</dbReference>
<name>A0ABT1RZ82_9FIRM</name>
<evidence type="ECO:0000256" key="1">
    <source>
        <dbReference type="SAM" id="MobiDB-lite"/>
    </source>
</evidence>
<dbReference type="Proteomes" id="UP001524473">
    <property type="component" value="Unassembled WGS sequence"/>
</dbReference>
<reference evidence="3 4" key="1">
    <citation type="submission" date="2022-06" db="EMBL/GenBank/DDBJ databases">
        <title>Isolation of gut microbiota from human fecal samples.</title>
        <authorList>
            <person name="Pamer E.G."/>
            <person name="Barat B."/>
            <person name="Waligurski E."/>
            <person name="Medina S."/>
            <person name="Paddock L."/>
            <person name="Mostad J."/>
        </authorList>
    </citation>
    <scope>NUCLEOTIDE SEQUENCE [LARGE SCALE GENOMIC DNA]</scope>
    <source>
        <strain evidence="3 4">DFI.9.73</strain>
    </source>
</reference>
<feature type="chain" id="PRO_5046191663" description="Lysozyme inhibitor LprI N-terminal domain-containing protein" evidence="2">
    <location>
        <begin position="25"/>
        <end position="238"/>
    </location>
</feature>